<feature type="transmembrane region" description="Helical" evidence="1">
    <location>
        <begin position="90"/>
        <end position="106"/>
    </location>
</feature>
<name>A0ABT1RPW5_9FIRM</name>
<reference evidence="2 3" key="1">
    <citation type="submission" date="2022-06" db="EMBL/GenBank/DDBJ databases">
        <title>Isolation of gut microbiota from human fecal samples.</title>
        <authorList>
            <person name="Pamer E.G."/>
            <person name="Barat B."/>
            <person name="Waligurski E."/>
            <person name="Medina S."/>
            <person name="Paddock L."/>
            <person name="Mostad J."/>
        </authorList>
    </citation>
    <scope>NUCLEOTIDE SEQUENCE [LARGE SCALE GENOMIC DNA]</scope>
    <source>
        <strain evidence="2 3">SL.3.17</strain>
    </source>
</reference>
<keyword evidence="1" id="KW-0472">Membrane</keyword>
<gene>
    <name evidence="2" type="ORF">NE619_10935</name>
</gene>
<accession>A0ABT1RPW5</accession>
<keyword evidence="3" id="KW-1185">Reference proteome</keyword>
<dbReference type="EMBL" id="JANFXK010000011">
    <property type="protein sequence ID" value="MCQ4637237.1"/>
    <property type="molecule type" value="Genomic_DNA"/>
</dbReference>
<feature type="transmembrane region" description="Helical" evidence="1">
    <location>
        <begin position="112"/>
        <end position="132"/>
    </location>
</feature>
<evidence type="ECO:0000313" key="3">
    <source>
        <dbReference type="Proteomes" id="UP001524502"/>
    </source>
</evidence>
<proteinExistence type="predicted"/>
<feature type="transmembrane region" description="Helical" evidence="1">
    <location>
        <begin position="51"/>
        <end position="70"/>
    </location>
</feature>
<keyword evidence="1" id="KW-0812">Transmembrane</keyword>
<evidence type="ECO:0000256" key="1">
    <source>
        <dbReference type="SAM" id="Phobius"/>
    </source>
</evidence>
<protein>
    <submittedName>
        <fullName evidence="2">DUF2975 domain-containing protein</fullName>
    </submittedName>
</protein>
<dbReference type="Pfam" id="PF11188">
    <property type="entry name" value="DUF2975"/>
    <property type="match status" value="1"/>
</dbReference>
<dbReference type="Proteomes" id="UP001524502">
    <property type="component" value="Unassembled WGS sequence"/>
</dbReference>
<comment type="caution">
    <text evidence="2">The sequence shown here is derived from an EMBL/GenBank/DDBJ whole genome shotgun (WGS) entry which is preliminary data.</text>
</comment>
<dbReference type="RefSeq" id="WP_256132429.1">
    <property type="nucleotide sequence ID" value="NZ_JANFXK010000011.1"/>
</dbReference>
<dbReference type="InterPro" id="IPR021354">
    <property type="entry name" value="DUF2975"/>
</dbReference>
<sequence length="150" mass="16843">MWNSTKSLQLSSICTKLLIAAVFVFAAFLPKMLNAYIAVSPAYSQLAQITPLMVVLYLCCLPALAALFSLDRLLVNIKREEVFVERNVRYLRIISWCCFAVAAFLACAVYYYLIFLAVAIVAAFFGLILRVVKNVIEEAVIIKTENDFTI</sequence>
<keyword evidence="1" id="KW-1133">Transmembrane helix</keyword>
<organism evidence="2 3">
    <name type="scientific">Anaerovorax odorimutans</name>
    <dbReference type="NCBI Taxonomy" id="109327"/>
    <lineage>
        <taxon>Bacteria</taxon>
        <taxon>Bacillati</taxon>
        <taxon>Bacillota</taxon>
        <taxon>Clostridia</taxon>
        <taxon>Peptostreptococcales</taxon>
        <taxon>Anaerovoracaceae</taxon>
        <taxon>Anaerovorax</taxon>
    </lineage>
</organism>
<evidence type="ECO:0000313" key="2">
    <source>
        <dbReference type="EMBL" id="MCQ4637237.1"/>
    </source>
</evidence>